<reference evidence="5" key="1">
    <citation type="submission" date="2020-05" db="EMBL/GenBank/DDBJ databases">
        <title>WGS assembly of Panicum virgatum.</title>
        <authorList>
            <person name="Lovell J.T."/>
            <person name="Jenkins J."/>
            <person name="Shu S."/>
            <person name="Juenger T.E."/>
            <person name="Schmutz J."/>
        </authorList>
    </citation>
    <scope>NUCLEOTIDE SEQUENCE</scope>
    <source>
        <strain evidence="5">AP13</strain>
    </source>
</reference>
<dbReference type="InterPro" id="IPR027417">
    <property type="entry name" value="P-loop_NTPase"/>
</dbReference>
<dbReference type="Pfam" id="PF00005">
    <property type="entry name" value="ABC_tran"/>
    <property type="match status" value="2"/>
</dbReference>
<evidence type="ECO:0000313" key="6">
    <source>
        <dbReference type="Proteomes" id="UP000823388"/>
    </source>
</evidence>
<dbReference type="SUPFAM" id="SSF54862">
    <property type="entry name" value="4Fe-4S ferredoxins"/>
    <property type="match status" value="1"/>
</dbReference>
<dbReference type="PANTHER" id="PTHR19248">
    <property type="entry name" value="ATP-BINDING TRANSPORT PROTEIN-RELATED"/>
    <property type="match status" value="1"/>
</dbReference>
<dbReference type="PROSITE" id="PS00198">
    <property type="entry name" value="4FE4S_FER_1"/>
    <property type="match status" value="1"/>
</dbReference>
<keyword evidence="1" id="KW-0547">Nucleotide-binding</keyword>
<name>A0A8T0PN67_PANVG</name>
<dbReference type="InterPro" id="IPR017900">
    <property type="entry name" value="4Fe4S_Fe_S_CS"/>
</dbReference>
<comment type="caution">
    <text evidence="5">The sequence shown here is derived from an EMBL/GenBank/DDBJ whole genome shotgun (WGS) entry which is preliminary data.</text>
</comment>
<dbReference type="EMBL" id="CM029051">
    <property type="protein sequence ID" value="KAG2562545.1"/>
    <property type="molecule type" value="Genomic_DNA"/>
</dbReference>
<dbReference type="AlphaFoldDB" id="A0A8T0PN67"/>
<dbReference type="InterPro" id="IPR034348">
    <property type="entry name" value="RLI_dom_1"/>
</dbReference>
<protein>
    <recommendedName>
        <fullName evidence="7">ABC transporter E family member 2</fullName>
    </recommendedName>
</protein>
<dbReference type="FunFam" id="3.40.50.300:FF:000152">
    <property type="entry name" value="ATP-binding cassette, sub-family E, member 1"/>
    <property type="match status" value="1"/>
</dbReference>
<dbReference type="GO" id="GO:0016887">
    <property type="term" value="F:ATP hydrolysis activity"/>
    <property type="evidence" value="ECO:0007669"/>
    <property type="project" value="InterPro"/>
</dbReference>
<dbReference type="GO" id="GO:0005524">
    <property type="term" value="F:ATP binding"/>
    <property type="evidence" value="ECO:0007669"/>
    <property type="project" value="UniProtKB-KW"/>
</dbReference>
<dbReference type="InterPro" id="IPR003593">
    <property type="entry name" value="AAA+_ATPase"/>
</dbReference>
<evidence type="ECO:0000256" key="1">
    <source>
        <dbReference type="ARBA" id="ARBA00022741"/>
    </source>
</evidence>
<gene>
    <name evidence="5" type="ORF">PVAP13_8KG281100</name>
</gene>
<dbReference type="SMART" id="SM00382">
    <property type="entry name" value="AAA"/>
    <property type="match status" value="1"/>
</dbReference>
<dbReference type="InterPro" id="IPR013283">
    <property type="entry name" value="RLI1"/>
</dbReference>
<dbReference type="InterPro" id="IPR017871">
    <property type="entry name" value="ABC_transporter-like_CS"/>
</dbReference>
<keyword evidence="6" id="KW-1185">Reference proteome</keyword>
<keyword evidence="2" id="KW-0067">ATP-binding</keyword>
<dbReference type="Pfam" id="PF04068">
    <property type="entry name" value="Fer4_RLI"/>
    <property type="match status" value="1"/>
</dbReference>
<organism evidence="5 6">
    <name type="scientific">Panicum virgatum</name>
    <name type="common">Blackwell switchgrass</name>
    <dbReference type="NCBI Taxonomy" id="38727"/>
    <lineage>
        <taxon>Eukaryota</taxon>
        <taxon>Viridiplantae</taxon>
        <taxon>Streptophyta</taxon>
        <taxon>Embryophyta</taxon>
        <taxon>Tracheophyta</taxon>
        <taxon>Spermatophyta</taxon>
        <taxon>Magnoliopsida</taxon>
        <taxon>Liliopsida</taxon>
        <taxon>Poales</taxon>
        <taxon>Poaceae</taxon>
        <taxon>PACMAD clade</taxon>
        <taxon>Panicoideae</taxon>
        <taxon>Panicodae</taxon>
        <taxon>Paniceae</taxon>
        <taxon>Panicinae</taxon>
        <taxon>Panicum</taxon>
        <taxon>Panicum sect. Hiantes</taxon>
    </lineage>
</organism>
<dbReference type="InterPro" id="IPR003439">
    <property type="entry name" value="ABC_transporter-like_ATP-bd"/>
</dbReference>
<evidence type="ECO:0000259" key="4">
    <source>
        <dbReference type="PROSITE" id="PS51379"/>
    </source>
</evidence>
<dbReference type="CDD" id="cd03236">
    <property type="entry name" value="ABC_RNaseL_inhibitor_domain1"/>
    <property type="match status" value="1"/>
</dbReference>
<evidence type="ECO:0000259" key="3">
    <source>
        <dbReference type="PROSITE" id="PS50893"/>
    </source>
</evidence>
<dbReference type="InterPro" id="IPR007209">
    <property type="entry name" value="RNaseL-inhib-like_metal-bd_dom"/>
</dbReference>
<evidence type="ECO:0000256" key="2">
    <source>
        <dbReference type="ARBA" id="ARBA00022840"/>
    </source>
</evidence>
<feature type="domain" description="4Fe-4S ferredoxin-type" evidence="4">
    <location>
        <begin position="46"/>
        <end position="75"/>
    </location>
</feature>
<feature type="domain" description="ABC transporter" evidence="3">
    <location>
        <begin position="70"/>
        <end position="315"/>
    </location>
</feature>
<dbReference type="Pfam" id="PF00037">
    <property type="entry name" value="Fer4"/>
    <property type="match status" value="1"/>
</dbReference>
<evidence type="ECO:0008006" key="7">
    <source>
        <dbReference type="Google" id="ProtNLM"/>
    </source>
</evidence>
<evidence type="ECO:0000313" key="5">
    <source>
        <dbReference type="EMBL" id="KAG2562545.1"/>
    </source>
</evidence>
<dbReference type="SUPFAM" id="SSF52540">
    <property type="entry name" value="P-loop containing nucleoside triphosphate hydrolases"/>
    <property type="match status" value="2"/>
</dbReference>
<proteinExistence type="predicted"/>
<dbReference type="InterPro" id="IPR017896">
    <property type="entry name" value="4Fe4S_Fe-S-bd"/>
</dbReference>
<sequence>MAERLTRIAIVSEDKCKPKKCRQECKKSCPVVKTGKLCIEVTPASKLAFISEELCIGCGICVKKCPFDAIDIINLPKDLEKDTTHRYGPNTFKLHRLPVPRPGQVLGLVGTNGIGKSTALKVLAGKLKPNLGRFKNPPDWQEILTHFRGSELQNYFTRILEDNLKAIIKPQYVDHIPKAVQGNVGQVLEQKDERDMKAELCVDLELNQVIDRNVGDLSGGELQRFAIAVVAVQNAEIYMFDEPSSYLDVKQRLKAAQVIRSLLRPNSYVIVVEHDLSVLDYLSDFICCLYGKPGAYGVVTLPFSVREGINIFLAGFVPTENLRFRDESLTFKISPKFQNTVRHLLHQKIRDSYMHPQFVSDVMKPLQIEQLMDQEVVNLSGGELQRVAICLCLGKPADIYLIDEPSAYLDSEQRIVASKVIKRFILHAKKTAFIVEHDFIMATYLADKVIVYEGRPSIDCTANAPQSLVSGMNKFLSHLDITFRRDPTNYRPRINKLNSTKDREQKSAGSYYYLDD</sequence>
<dbReference type="PROSITE" id="PS50893">
    <property type="entry name" value="ABC_TRANSPORTER_2"/>
    <property type="match status" value="1"/>
</dbReference>
<dbReference type="Proteomes" id="UP000823388">
    <property type="component" value="Chromosome 8K"/>
</dbReference>
<dbReference type="PRINTS" id="PR01868">
    <property type="entry name" value="ABCEFAMILY"/>
</dbReference>
<dbReference type="Gene3D" id="3.40.50.300">
    <property type="entry name" value="P-loop containing nucleotide triphosphate hydrolases"/>
    <property type="match status" value="2"/>
</dbReference>
<dbReference type="NCBIfam" id="NF009945">
    <property type="entry name" value="PRK13409.1"/>
    <property type="match status" value="1"/>
</dbReference>
<dbReference type="PROSITE" id="PS51379">
    <property type="entry name" value="4FE4S_FER_2"/>
    <property type="match status" value="1"/>
</dbReference>
<dbReference type="PROSITE" id="PS00211">
    <property type="entry name" value="ABC_TRANSPORTER_1"/>
    <property type="match status" value="1"/>
</dbReference>
<accession>A0A8T0PN67</accession>